<dbReference type="SUPFAM" id="SSF143011">
    <property type="entry name" value="RelE-like"/>
    <property type="match status" value="1"/>
</dbReference>
<dbReference type="EMBL" id="PCYL01000003">
    <property type="protein sequence ID" value="PIR47201.1"/>
    <property type="molecule type" value="Genomic_DNA"/>
</dbReference>
<evidence type="ECO:0000313" key="1">
    <source>
        <dbReference type="EMBL" id="PIR47201.1"/>
    </source>
</evidence>
<evidence type="ECO:0008006" key="3">
    <source>
        <dbReference type="Google" id="ProtNLM"/>
    </source>
</evidence>
<reference evidence="1 2" key="1">
    <citation type="submission" date="2017-09" db="EMBL/GenBank/DDBJ databases">
        <title>Depth-based differentiation of microbial function through sediment-hosted aquifers and enrichment of novel symbionts in the deep terrestrial subsurface.</title>
        <authorList>
            <person name="Probst A.J."/>
            <person name="Ladd B."/>
            <person name="Jarett J.K."/>
            <person name="Geller-Mcgrath D.E."/>
            <person name="Sieber C.M."/>
            <person name="Emerson J.B."/>
            <person name="Anantharaman K."/>
            <person name="Thomas B.C."/>
            <person name="Malmstrom R."/>
            <person name="Stieglmeier M."/>
            <person name="Klingl A."/>
            <person name="Woyke T."/>
            <person name="Ryan C.M."/>
            <person name="Banfield J.F."/>
        </authorList>
    </citation>
    <scope>NUCLEOTIDE SEQUENCE [LARGE SCALE GENOMIC DNA]</scope>
    <source>
        <strain evidence="1">CG10_big_fil_rev_8_21_14_0_10_45_14</strain>
    </source>
</reference>
<dbReference type="InterPro" id="IPR035093">
    <property type="entry name" value="RelE/ParE_toxin_dom_sf"/>
</dbReference>
<comment type="caution">
    <text evidence="1">The sequence shown here is derived from an EMBL/GenBank/DDBJ whole genome shotgun (WGS) entry which is preliminary data.</text>
</comment>
<dbReference type="AlphaFoldDB" id="A0A2H0RKX2"/>
<gene>
    <name evidence="1" type="ORF">COV07_00150</name>
</gene>
<dbReference type="Proteomes" id="UP000230833">
    <property type="component" value="Unassembled WGS sequence"/>
</dbReference>
<accession>A0A2H0RKX2</accession>
<organism evidence="1 2">
    <name type="scientific">Candidatus Vogelbacteria bacterium CG10_big_fil_rev_8_21_14_0_10_45_14</name>
    <dbReference type="NCBI Taxonomy" id="1975042"/>
    <lineage>
        <taxon>Bacteria</taxon>
        <taxon>Candidatus Vogeliibacteriota</taxon>
    </lineage>
</organism>
<name>A0A2H0RKX2_9BACT</name>
<sequence>MKLLTVGYTSSFLRAYKKLEPALKEEVKNKIDEFKDRKNHQKLDVHKLHGRFRDCYSFSVDYKNRVVFEYRDKNDVAILGVGNHNLYH</sequence>
<protein>
    <recommendedName>
        <fullName evidence="3">Type II toxin-antitoxin system mRNA interferase toxin, RelE/StbE family</fullName>
    </recommendedName>
</protein>
<evidence type="ECO:0000313" key="2">
    <source>
        <dbReference type="Proteomes" id="UP000230833"/>
    </source>
</evidence>
<dbReference type="Gene3D" id="3.30.2310.20">
    <property type="entry name" value="RelE-like"/>
    <property type="match status" value="1"/>
</dbReference>
<proteinExistence type="predicted"/>